<evidence type="ECO:0000256" key="6">
    <source>
        <dbReference type="SAM" id="Phobius"/>
    </source>
</evidence>
<feature type="coiled-coil region" evidence="4">
    <location>
        <begin position="606"/>
        <end position="640"/>
    </location>
</feature>
<feature type="domain" description="HAMP" evidence="8">
    <location>
        <begin position="350"/>
        <end position="403"/>
    </location>
</feature>
<sequence>MKSVRTENLLEPIVNLIPDRIRRSYIAKFSVVVLAVFFLTVAVAVFFHAGISNEMTSDVMSDIEQSADDQAMEVSTWIEQNEQQVRMLSEYPAIAGGDDDEVSDVLESELEYASDDVLAVSYVEDDTIQQSTDESVVGTDLTTLDLETHLREQRRSGGGSITELDYERLVDRDFDSSYTDTYEQDGVPVISFLSPVEEPSAAADGDEAQADEHNAEQEDDTTRLVMITAEVSVLANGFSTPVDGGYTQAIDPEGTVVLAPNETAMFSEYRNGEGEDIMTEIATYRAGVTEDGEYDEVVGYAQVPNTDWALVTHAPQSEAYDVADTVANSLIILIAIALSGFLVIGATIGRSTANALEDLEDRATALSNGDTSVMIADDGRIDEVGRVRNAFEGIRQYLETAAAQSTAVAEQEFDDSVLEKDVPGELGRSLESMRHDLETYIEDIEDSRAAAEVSKEEAAEAQRQAEEMADRLERKAVEFGSVMTAAADGDFTQRLDENVDNEALAEIATSFNEMLDQLERTIVDIQELAGDVDDVSADVTTRVEEIERASGEVSRSSEEIATAAADQSERFQDVYGEMNELSATVEEIASTADDVANVSNQAADSATEASEATDEIQSEMAELERRADAITEQVEQLDAEMGEISEIVDLIDDIAGQTNLLALNASIEAAAAGNEGDGFAVVADEVKSLAEETGEATQEVDDRITSVQQSVEETVTEIERMRDRVDEGSDVVEDGIEAIDEITEQVETANDSIQSINDATDEQARASERVVTMVDEATEISENTRDETETVAAAAEEQAATVSEVTAGAQSLTEMADELRGSLAVFEVDAGAANTAATGASAGDDSLSETEQGEQPEQTEQLLKYDDPTDTIDTSED</sequence>
<dbReference type="PANTHER" id="PTHR32089:SF112">
    <property type="entry name" value="LYSOZYME-LIKE PROTEIN-RELATED"/>
    <property type="match status" value="1"/>
</dbReference>
<keyword evidence="6" id="KW-0472">Membrane</keyword>
<feature type="compositionally biased region" description="Acidic residues" evidence="5">
    <location>
        <begin position="868"/>
        <end position="877"/>
    </location>
</feature>
<evidence type="ECO:0000256" key="4">
    <source>
        <dbReference type="SAM" id="Coils"/>
    </source>
</evidence>
<feature type="domain" description="HAMP" evidence="8">
    <location>
        <begin position="470"/>
        <end position="523"/>
    </location>
</feature>
<evidence type="ECO:0000256" key="5">
    <source>
        <dbReference type="SAM" id="MobiDB-lite"/>
    </source>
</evidence>
<evidence type="ECO:0000313" key="9">
    <source>
        <dbReference type="EMBL" id="ELY94010.1"/>
    </source>
</evidence>
<evidence type="ECO:0000256" key="3">
    <source>
        <dbReference type="PROSITE-ProRule" id="PRU00284"/>
    </source>
</evidence>
<keyword evidence="6" id="KW-0812">Transmembrane</keyword>
<keyword evidence="4" id="KW-0175">Coiled coil</keyword>
<keyword evidence="6" id="KW-1133">Transmembrane helix</keyword>
<dbReference type="SUPFAM" id="SSF58104">
    <property type="entry name" value="Methyl-accepting chemotaxis protein (MCP) signaling domain"/>
    <property type="match status" value="1"/>
</dbReference>
<feature type="domain" description="Methyl-accepting transducer" evidence="7">
    <location>
        <begin position="542"/>
        <end position="778"/>
    </location>
</feature>
<dbReference type="Gene3D" id="6.10.250.1910">
    <property type="match status" value="1"/>
</dbReference>
<dbReference type="SMART" id="SM00304">
    <property type="entry name" value="HAMP"/>
    <property type="match status" value="3"/>
</dbReference>
<dbReference type="SMART" id="SM00283">
    <property type="entry name" value="MA"/>
    <property type="match status" value="1"/>
</dbReference>
<accession>M0A5L6</accession>
<dbReference type="RefSeq" id="WP_006169297.1">
    <property type="nucleotide sequence ID" value="NZ_AOIN01000097.1"/>
</dbReference>
<dbReference type="PROSITE" id="PS50111">
    <property type="entry name" value="CHEMOTAXIS_TRANSDUC_2"/>
    <property type="match status" value="1"/>
</dbReference>
<feature type="region of interest" description="Disordered" evidence="5">
    <location>
        <begin position="836"/>
        <end position="877"/>
    </location>
</feature>
<dbReference type="PRINTS" id="PR00260">
    <property type="entry name" value="CHEMTRNSDUCR"/>
</dbReference>
<feature type="transmembrane region" description="Helical" evidence="6">
    <location>
        <begin position="29"/>
        <end position="51"/>
    </location>
</feature>
<dbReference type="PATRIC" id="fig|1227492.4.peg.3751"/>
<comment type="caution">
    <text evidence="9">The sequence shown here is derived from an EMBL/GenBank/DDBJ whole genome shotgun (WGS) entry which is preliminary data.</text>
</comment>
<proteinExistence type="inferred from homology"/>
<evidence type="ECO:0000256" key="2">
    <source>
        <dbReference type="ARBA" id="ARBA00029447"/>
    </source>
</evidence>
<keyword evidence="10" id="KW-1185">Reference proteome</keyword>
<dbReference type="Pfam" id="PF00015">
    <property type="entry name" value="MCPsignal"/>
    <property type="match status" value="1"/>
</dbReference>
<dbReference type="Proteomes" id="UP000011693">
    <property type="component" value="Unassembled WGS sequence"/>
</dbReference>
<dbReference type="EMBL" id="AOIN01000097">
    <property type="protein sequence ID" value="ELY94010.1"/>
    <property type="molecule type" value="Genomic_DNA"/>
</dbReference>
<dbReference type="GO" id="GO:0006935">
    <property type="term" value="P:chemotaxis"/>
    <property type="evidence" value="ECO:0007669"/>
    <property type="project" value="InterPro"/>
</dbReference>
<dbReference type="PROSITE" id="PS50885">
    <property type="entry name" value="HAMP"/>
    <property type="match status" value="2"/>
</dbReference>
<reference evidence="9 10" key="1">
    <citation type="journal article" date="2014" name="PLoS Genet.">
        <title>Phylogenetically driven sequencing of extremely halophilic archaea reveals strategies for static and dynamic osmo-response.</title>
        <authorList>
            <person name="Becker E.A."/>
            <person name="Seitzer P.M."/>
            <person name="Tritt A."/>
            <person name="Larsen D."/>
            <person name="Krusor M."/>
            <person name="Yao A.I."/>
            <person name="Wu D."/>
            <person name="Madern D."/>
            <person name="Eisen J.A."/>
            <person name="Darling A.E."/>
            <person name="Facciotti M.T."/>
        </authorList>
    </citation>
    <scope>NUCLEOTIDE SEQUENCE [LARGE SCALE GENOMIC DNA]</scope>
    <source>
        <strain evidence="9 10">JCM 10990</strain>
    </source>
</reference>
<dbReference type="InterPro" id="IPR003660">
    <property type="entry name" value="HAMP_dom"/>
</dbReference>
<protein>
    <submittedName>
        <fullName evidence="9">Methyl-accepting chemotaxis sensory transducer</fullName>
    </submittedName>
</protein>
<evidence type="ECO:0000313" key="10">
    <source>
        <dbReference type="Proteomes" id="UP000011693"/>
    </source>
</evidence>
<evidence type="ECO:0000259" key="7">
    <source>
        <dbReference type="PROSITE" id="PS50111"/>
    </source>
</evidence>
<evidence type="ECO:0000259" key="8">
    <source>
        <dbReference type="PROSITE" id="PS50885"/>
    </source>
</evidence>
<dbReference type="GO" id="GO:0007165">
    <property type="term" value="P:signal transduction"/>
    <property type="evidence" value="ECO:0007669"/>
    <property type="project" value="UniProtKB-KW"/>
</dbReference>
<feature type="compositionally biased region" description="Low complexity" evidence="5">
    <location>
        <begin position="836"/>
        <end position="845"/>
    </location>
</feature>
<dbReference type="PANTHER" id="PTHR32089">
    <property type="entry name" value="METHYL-ACCEPTING CHEMOTAXIS PROTEIN MCPB"/>
    <property type="match status" value="1"/>
</dbReference>
<dbReference type="CDD" id="cd06225">
    <property type="entry name" value="HAMP"/>
    <property type="match status" value="1"/>
</dbReference>
<dbReference type="GO" id="GO:0016020">
    <property type="term" value="C:membrane"/>
    <property type="evidence" value="ECO:0007669"/>
    <property type="project" value="InterPro"/>
</dbReference>
<feature type="coiled-coil region" evidence="4">
    <location>
        <begin position="430"/>
        <end position="528"/>
    </location>
</feature>
<keyword evidence="1 3" id="KW-0807">Transducer</keyword>
<dbReference type="CDD" id="cd11386">
    <property type="entry name" value="MCP_signal"/>
    <property type="match status" value="1"/>
</dbReference>
<dbReference type="OrthoDB" id="8523at2157"/>
<dbReference type="Pfam" id="PF00672">
    <property type="entry name" value="HAMP"/>
    <property type="match status" value="2"/>
</dbReference>
<name>M0A5L6_9EURY</name>
<organism evidence="9 10">
    <name type="scientific">Natrialba chahannaoensis JCM 10990</name>
    <dbReference type="NCBI Taxonomy" id="1227492"/>
    <lineage>
        <taxon>Archaea</taxon>
        <taxon>Methanobacteriati</taxon>
        <taxon>Methanobacteriota</taxon>
        <taxon>Stenosarchaea group</taxon>
        <taxon>Halobacteria</taxon>
        <taxon>Halobacteriales</taxon>
        <taxon>Natrialbaceae</taxon>
        <taxon>Natrialba</taxon>
    </lineage>
</organism>
<evidence type="ECO:0000256" key="1">
    <source>
        <dbReference type="ARBA" id="ARBA00023224"/>
    </source>
</evidence>
<dbReference type="STRING" id="1227492.C482_18849"/>
<gene>
    <name evidence="9" type="ORF">C482_18849</name>
</gene>
<dbReference type="Gene3D" id="1.10.287.950">
    <property type="entry name" value="Methyl-accepting chemotaxis protein"/>
    <property type="match status" value="1"/>
</dbReference>
<dbReference type="InterPro" id="IPR004090">
    <property type="entry name" value="Chemotax_Me-accpt_rcpt"/>
</dbReference>
<dbReference type="AlphaFoldDB" id="M0A5L6"/>
<dbReference type="GO" id="GO:0004888">
    <property type="term" value="F:transmembrane signaling receptor activity"/>
    <property type="evidence" value="ECO:0007669"/>
    <property type="project" value="InterPro"/>
</dbReference>
<feature type="compositionally biased region" description="Basic and acidic residues" evidence="5">
    <location>
        <begin position="210"/>
        <end position="221"/>
    </location>
</feature>
<dbReference type="InterPro" id="IPR004089">
    <property type="entry name" value="MCPsignal_dom"/>
</dbReference>
<dbReference type="Gene3D" id="6.10.340.10">
    <property type="match status" value="1"/>
</dbReference>
<comment type="similarity">
    <text evidence="2">Belongs to the methyl-accepting chemotaxis (MCP) protein family.</text>
</comment>
<dbReference type="Gene3D" id="3.30.450.20">
    <property type="entry name" value="PAS domain"/>
    <property type="match status" value="1"/>
</dbReference>
<feature type="region of interest" description="Disordered" evidence="5">
    <location>
        <begin position="198"/>
        <end position="221"/>
    </location>
</feature>